<evidence type="ECO:0000313" key="2">
    <source>
        <dbReference type="EMBL" id="MCY6484398.1"/>
    </source>
</evidence>
<keyword evidence="3" id="KW-1185">Reference proteome</keyword>
<feature type="domain" description="Two component regulator three Y" evidence="1">
    <location>
        <begin position="318"/>
        <end position="380"/>
    </location>
</feature>
<dbReference type="EMBL" id="JAPQER010000003">
    <property type="protein sequence ID" value="MCY6484398.1"/>
    <property type="molecule type" value="Genomic_DNA"/>
</dbReference>
<evidence type="ECO:0000313" key="3">
    <source>
        <dbReference type="Proteomes" id="UP001078443"/>
    </source>
</evidence>
<feature type="domain" description="Two component regulator three Y" evidence="1">
    <location>
        <begin position="219"/>
        <end position="286"/>
    </location>
</feature>
<proteinExistence type="predicted"/>
<dbReference type="InterPro" id="IPR011123">
    <property type="entry name" value="Y_Y_Y"/>
</dbReference>
<evidence type="ECO:0000259" key="1">
    <source>
        <dbReference type="Pfam" id="PF07495"/>
    </source>
</evidence>
<organism evidence="2 3">
    <name type="scientific">Clostridium aestuarii</name>
    <dbReference type="NCBI Taxonomy" id="338193"/>
    <lineage>
        <taxon>Bacteria</taxon>
        <taxon>Bacillati</taxon>
        <taxon>Bacillota</taxon>
        <taxon>Clostridia</taxon>
        <taxon>Eubacteriales</taxon>
        <taxon>Clostridiaceae</taxon>
        <taxon>Clostridium</taxon>
    </lineage>
</organism>
<feature type="domain" description="Two component regulator three Y" evidence="1">
    <location>
        <begin position="414"/>
        <end position="474"/>
    </location>
</feature>
<feature type="domain" description="Two component regulator three Y" evidence="1">
    <location>
        <begin position="31"/>
        <end position="91"/>
    </location>
</feature>
<comment type="caution">
    <text evidence="2">The sequence shown here is derived from an EMBL/GenBank/DDBJ whole genome shotgun (WGS) entry which is preliminary data.</text>
</comment>
<dbReference type="Pfam" id="PF07495">
    <property type="entry name" value="Y_Y_Y"/>
    <property type="match status" value="6"/>
</dbReference>
<accession>A0ABT4CZI5</accession>
<feature type="domain" description="Two component regulator three Y" evidence="1">
    <location>
        <begin position="516"/>
        <end position="574"/>
    </location>
</feature>
<reference evidence="2" key="1">
    <citation type="submission" date="2022-12" db="EMBL/GenBank/DDBJ databases">
        <authorList>
            <person name="Wang J."/>
        </authorList>
    </citation>
    <scope>NUCLEOTIDE SEQUENCE</scope>
    <source>
        <strain evidence="2">HY-45-18</strain>
    </source>
</reference>
<sequence length="691" mass="80610">MDEFVIGCNLESPQEKNAKIKINVLDKPHKSLLFKFMTGIDGAWKTLKDFSEEDSAFWEPEKDGKYLLMVQAKKEDSVKPFDYLAKREYIIGSTEENEDELITKIYLNKEKLYLGEKVELTVQPKKSSILYRYMIKKDEKWILAKDYCRDNTFIWSANVIGLQEILVQCKSVDSNEIFQDAKKIEFEIVEAGKLEIKDFRCLNSELLTDEELVFEVDSDYDDNRVVLYKFIKINSSGQVQCIQDYSTKKMVSYIEKKSDKYRLLCLAKDMYSPEVYDDRAIIYYEVKPYTQIEIQSFTSDLSSPQIMGKGIMLKAIVSGGKELRYRFIIQGNKNEDSGYIKSNEFMWIPKESGEYKLSLLVRDVSSSDKYEVKSSIEYVIDNIPREPVKIDDVVLDNKKTVLINESINIKVIAEGGTKLLYSFIVRKDNIEMEKINYGEMNWANFTPEEGGRFEVEIRVKDRYSDKKFDAHAMIHIDAYDYIPAKIDYILMDPKEYYLLGEQVVFNVITQDTCDTLLKYKLEINGHKVEETDYVRNKRYILKPKCSGRYVVKVCAKNTESRKEFDSIKEATIVVREAPPITNTKLKCDRLEFVCNDPVTATAESTGGKDVIYEFYLMEKGEWILTQKYSKKNYYTFIPFVKGMYKILVLAKSSYKKCSYEDYSTIEIRADEEIINENILQNINPLMEIKLK</sequence>
<feature type="domain" description="Two component regulator three Y" evidence="1">
    <location>
        <begin position="127"/>
        <end position="188"/>
    </location>
</feature>
<protein>
    <submittedName>
        <fullName evidence="2">Triple tyrosine motif-containing protein</fullName>
    </submittedName>
</protein>
<dbReference type="NCBIfam" id="NF010681">
    <property type="entry name" value="PRK14081.1"/>
    <property type="match status" value="1"/>
</dbReference>
<name>A0ABT4CZI5_9CLOT</name>
<gene>
    <name evidence="2" type="ORF">OW763_08510</name>
</gene>
<dbReference type="Proteomes" id="UP001078443">
    <property type="component" value="Unassembled WGS sequence"/>
</dbReference>
<dbReference type="RefSeq" id="WP_268040704.1">
    <property type="nucleotide sequence ID" value="NZ_JAPQER010000003.1"/>
</dbReference>